<gene>
    <name evidence="1" type="ORF">JCM9152_3327</name>
</gene>
<protein>
    <submittedName>
        <fullName evidence="1">Uncharacterized protein</fullName>
    </submittedName>
</protein>
<comment type="caution">
    <text evidence="1">The sequence shown here is derived from an EMBL/GenBank/DDBJ whole genome shotgun (WGS) entry which is preliminary data.</text>
</comment>
<proteinExistence type="predicted"/>
<sequence>MKKLVVALISVAVIFLIPFVLWHFEESDDLNIAIIDKTVPDESYREHHGLTWLLNHWRVTEERLSYSEDYQGFLPNEKEESYDIQPLLTDYDGIDLIYLADTYGVYEEDLPWVNVDEREGSRSNLIYGGLEVEEWYNIYTRLTDGTRSTLVAEFNTFASPTNTEVRSSVSNFLEIEWSGWVGRYFDELDPDLNEEIPQWILDEYPNWDYEGAGFVLVNDFNYDLVVLLEEEHVEQGGIRLQYTERGQAFFDLEESPEYAYWFDIIEARDEDHVLATYDWPLTS</sequence>
<reference evidence="1" key="1">
    <citation type="journal article" date="2014" name="Genome Announc.">
        <title>Draft Genome Sequences of Three Alkaliphilic Bacillus Strains, Bacillus wakoensis JCM 9140T, Bacillus akibai JCM 9157T, and Bacillus hemicellulosilyticus JCM 9152T.</title>
        <authorList>
            <person name="Yuki M."/>
            <person name="Oshima K."/>
            <person name="Suda W."/>
            <person name="Oshida Y."/>
            <person name="Kitamura K."/>
            <person name="Iida T."/>
            <person name="Hattori M."/>
            <person name="Ohkuma M."/>
        </authorList>
    </citation>
    <scope>NUCLEOTIDE SEQUENCE [LARGE SCALE GENOMIC DNA]</scope>
    <source>
        <strain evidence="1">JCM 9152</strain>
    </source>
</reference>
<keyword evidence="2" id="KW-1185">Reference proteome</keyword>
<evidence type="ECO:0000313" key="1">
    <source>
        <dbReference type="EMBL" id="GAE31833.1"/>
    </source>
</evidence>
<dbReference type="EMBL" id="BAUU01000024">
    <property type="protein sequence ID" value="GAE31833.1"/>
    <property type="molecule type" value="Genomic_DNA"/>
</dbReference>
<evidence type="ECO:0000313" key="2">
    <source>
        <dbReference type="Proteomes" id="UP000018895"/>
    </source>
</evidence>
<dbReference type="RefSeq" id="WP_369384569.1">
    <property type="nucleotide sequence ID" value="NZ_BAUU01000024.1"/>
</dbReference>
<dbReference type="Proteomes" id="UP000018895">
    <property type="component" value="Unassembled WGS sequence"/>
</dbReference>
<accession>W4QJM8</accession>
<dbReference type="STRING" id="1236971.JCM9152_3327"/>
<dbReference type="AlphaFoldDB" id="W4QJM8"/>
<name>W4QJM8_9BACI</name>
<organism evidence="1 2">
    <name type="scientific">Halalkalibacter hemicellulosilyticusJCM 9152</name>
    <dbReference type="NCBI Taxonomy" id="1236971"/>
    <lineage>
        <taxon>Bacteria</taxon>
        <taxon>Bacillati</taxon>
        <taxon>Bacillota</taxon>
        <taxon>Bacilli</taxon>
        <taxon>Bacillales</taxon>
        <taxon>Bacillaceae</taxon>
        <taxon>Halalkalibacter</taxon>
    </lineage>
</organism>